<dbReference type="EMBL" id="CP019699">
    <property type="protein sequence ID" value="AQS57049.1"/>
    <property type="molecule type" value="Genomic_DNA"/>
</dbReference>
<protein>
    <submittedName>
        <fullName evidence="7">RNase adaptor protein RapZ</fullName>
    </submittedName>
</protein>
<evidence type="ECO:0000256" key="4">
    <source>
        <dbReference type="HAMAP-Rule" id="MF_00636"/>
    </source>
</evidence>
<gene>
    <name evidence="7" type="ORF">B0W44_16130</name>
</gene>
<dbReference type="PIRSF" id="PIRSF005052">
    <property type="entry name" value="P-loopkin"/>
    <property type="match status" value="1"/>
</dbReference>
<dbReference type="HAMAP" id="MF_00636">
    <property type="entry name" value="RapZ_like"/>
    <property type="match status" value="1"/>
</dbReference>
<dbReference type="OrthoDB" id="9784461at2"/>
<dbReference type="Proteomes" id="UP000188603">
    <property type="component" value="Chromosome"/>
</dbReference>
<evidence type="ECO:0000259" key="6">
    <source>
        <dbReference type="Pfam" id="PF22740"/>
    </source>
</evidence>
<accession>A0A1U9KAF2</accession>
<dbReference type="PANTHER" id="PTHR30448">
    <property type="entry name" value="RNASE ADAPTER PROTEIN RAPZ"/>
    <property type="match status" value="1"/>
</dbReference>
<evidence type="ECO:0000256" key="1">
    <source>
        <dbReference type="ARBA" id="ARBA00022741"/>
    </source>
</evidence>
<feature type="binding site" evidence="4">
    <location>
        <begin position="76"/>
        <end position="79"/>
    </location>
    <ligand>
        <name>GTP</name>
        <dbReference type="ChEBI" id="CHEBI:37565"/>
    </ligand>
</feature>
<feature type="domain" description="RapZ-like N-terminal" evidence="5">
    <location>
        <begin position="18"/>
        <end position="174"/>
    </location>
</feature>
<dbReference type="KEGG" id="ntr:B0W44_16130"/>
<reference evidence="7 8" key="1">
    <citation type="journal article" date="2015" name="Int. J. Syst. Evol. Microbiol.">
        <title>Novibacillus thermophilus gen. nov., sp. nov., a Gram-staining-negative and moderately thermophilic member of the family Thermoactinomycetaceae.</title>
        <authorList>
            <person name="Yang G."/>
            <person name="Chen J."/>
            <person name="Zhou S."/>
        </authorList>
    </citation>
    <scope>NUCLEOTIDE SEQUENCE [LARGE SCALE GENOMIC DNA]</scope>
    <source>
        <strain evidence="7 8">SG-1</strain>
    </source>
</reference>
<keyword evidence="3 4" id="KW-0342">GTP-binding</keyword>
<evidence type="ECO:0000256" key="2">
    <source>
        <dbReference type="ARBA" id="ARBA00022840"/>
    </source>
</evidence>
<organism evidence="7 8">
    <name type="scientific">Novibacillus thermophilus</name>
    <dbReference type="NCBI Taxonomy" id="1471761"/>
    <lineage>
        <taxon>Bacteria</taxon>
        <taxon>Bacillati</taxon>
        <taxon>Bacillota</taxon>
        <taxon>Bacilli</taxon>
        <taxon>Bacillales</taxon>
        <taxon>Thermoactinomycetaceae</taxon>
        <taxon>Novibacillus</taxon>
    </lineage>
</organism>
<dbReference type="Gene3D" id="3.40.50.300">
    <property type="entry name" value="P-loop containing nucleotide triphosphate hydrolases"/>
    <property type="match status" value="1"/>
</dbReference>
<dbReference type="SUPFAM" id="SSF52540">
    <property type="entry name" value="P-loop containing nucleoside triphosphate hydrolases"/>
    <property type="match status" value="1"/>
</dbReference>
<feature type="domain" description="RapZ C-terminal" evidence="6">
    <location>
        <begin position="181"/>
        <end position="298"/>
    </location>
</feature>
<name>A0A1U9KAF2_9BACL</name>
<evidence type="ECO:0000313" key="8">
    <source>
        <dbReference type="Proteomes" id="UP000188603"/>
    </source>
</evidence>
<dbReference type="PANTHER" id="PTHR30448:SF0">
    <property type="entry name" value="RNASE ADAPTER PROTEIN RAPZ"/>
    <property type="match status" value="1"/>
</dbReference>
<sequence length="302" mass="34680">MNKVTLIGGWFVKVEREINFLIITGMSGAGKTVAIQSLEDLGFFIVDNLPAQLIPKFAELIEQSGGKVGKVAVVVDLRGREFFDSLIESLDGLAEHPHIHYQVLFLDASDQTLVRRYKETRRRHPLSMRGSLLSGIQQERRMLEEVKGRAHQIIDTSQLTPAQLKEKIVSRFSNEEQNRLTVTFMSFGFKYGVPIDADLLFDVRFLPNPHYVESLKPFTGKEPEVYEYVLKWAETKQFLNKLVDLLTFLLPHYHREGKTQLVVGIGCTGGKHRSVAIAEYLKTHFEEHAFTRVNHRDWEKDR</sequence>
<dbReference type="Pfam" id="PF03668">
    <property type="entry name" value="RapZ-like_N"/>
    <property type="match status" value="1"/>
</dbReference>
<dbReference type="InterPro" id="IPR053930">
    <property type="entry name" value="RapZ-like_N"/>
</dbReference>
<dbReference type="STRING" id="1471761.B0W44_16130"/>
<dbReference type="InterPro" id="IPR027417">
    <property type="entry name" value="P-loop_NTPase"/>
</dbReference>
<dbReference type="RefSeq" id="WP_077720898.1">
    <property type="nucleotide sequence ID" value="NZ_CP019699.1"/>
</dbReference>
<evidence type="ECO:0000259" key="5">
    <source>
        <dbReference type="Pfam" id="PF03668"/>
    </source>
</evidence>
<dbReference type="InterPro" id="IPR005337">
    <property type="entry name" value="RapZ-like"/>
</dbReference>
<proteinExistence type="inferred from homology"/>
<dbReference type="InterPro" id="IPR053931">
    <property type="entry name" value="RapZ_C"/>
</dbReference>
<dbReference type="GO" id="GO:0005524">
    <property type="term" value="F:ATP binding"/>
    <property type="evidence" value="ECO:0007669"/>
    <property type="project" value="UniProtKB-UniRule"/>
</dbReference>
<keyword evidence="8" id="KW-1185">Reference proteome</keyword>
<dbReference type="AlphaFoldDB" id="A0A1U9KAF2"/>
<evidence type="ECO:0000313" key="7">
    <source>
        <dbReference type="EMBL" id="AQS57049.1"/>
    </source>
</evidence>
<dbReference type="NCBIfam" id="NF003828">
    <property type="entry name" value="PRK05416.1"/>
    <property type="match status" value="1"/>
</dbReference>
<keyword evidence="1 4" id="KW-0547">Nucleotide-binding</keyword>
<keyword evidence="2 4" id="KW-0067">ATP-binding</keyword>
<evidence type="ECO:0000256" key="3">
    <source>
        <dbReference type="ARBA" id="ARBA00023134"/>
    </source>
</evidence>
<dbReference type="GO" id="GO:0005525">
    <property type="term" value="F:GTP binding"/>
    <property type="evidence" value="ECO:0007669"/>
    <property type="project" value="UniProtKB-UniRule"/>
</dbReference>
<feature type="binding site" evidence="4">
    <location>
        <begin position="25"/>
        <end position="32"/>
    </location>
    <ligand>
        <name>ATP</name>
        <dbReference type="ChEBI" id="CHEBI:30616"/>
    </ligand>
</feature>
<dbReference type="Pfam" id="PF22740">
    <property type="entry name" value="PapZ_C"/>
    <property type="match status" value="1"/>
</dbReference>